<reference evidence="7" key="1">
    <citation type="submission" date="2020-10" db="EMBL/GenBank/DDBJ databases">
        <authorList>
            <person name="Gilroy R."/>
        </authorList>
    </citation>
    <scope>NUCLEOTIDE SEQUENCE</scope>
    <source>
        <strain evidence="7">ChiW13-3771</strain>
    </source>
</reference>
<comment type="similarity">
    <text evidence="1">Belongs to the dUTPase family.</text>
</comment>
<dbReference type="GO" id="GO:0000287">
    <property type="term" value="F:magnesium ion binding"/>
    <property type="evidence" value="ECO:0007669"/>
    <property type="project" value="InterPro"/>
</dbReference>
<name>A0A9D1JCQ3_9FIRM</name>
<gene>
    <name evidence="7" type="ORF">IAC96_03470</name>
</gene>
<protein>
    <recommendedName>
        <fullName evidence="2">dUTP diphosphatase</fullName>
        <ecNumber evidence="2">3.6.1.23</ecNumber>
    </recommendedName>
</protein>
<keyword evidence="3" id="KW-0378">Hydrolase</keyword>
<evidence type="ECO:0000256" key="2">
    <source>
        <dbReference type="ARBA" id="ARBA00012379"/>
    </source>
</evidence>
<dbReference type="PANTHER" id="PTHR11241">
    <property type="entry name" value="DEOXYURIDINE 5'-TRIPHOSPHATE NUCLEOTIDOHYDROLASE"/>
    <property type="match status" value="1"/>
</dbReference>
<comment type="catalytic activity">
    <reaction evidence="5">
        <text>dUTP + H2O = dUMP + diphosphate + H(+)</text>
        <dbReference type="Rhea" id="RHEA:10248"/>
        <dbReference type="ChEBI" id="CHEBI:15377"/>
        <dbReference type="ChEBI" id="CHEBI:15378"/>
        <dbReference type="ChEBI" id="CHEBI:33019"/>
        <dbReference type="ChEBI" id="CHEBI:61555"/>
        <dbReference type="ChEBI" id="CHEBI:246422"/>
        <dbReference type="EC" id="3.6.1.23"/>
    </reaction>
</comment>
<dbReference type="GO" id="GO:0046081">
    <property type="term" value="P:dUTP catabolic process"/>
    <property type="evidence" value="ECO:0007669"/>
    <property type="project" value="InterPro"/>
</dbReference>
<dbReference type="EC" id="3.6.1.23" evidence="2"/>
<accession>A0A9D1JCQ3</accession>
<dbReference type="Proteomes" id="UP000824201">
    <property type="component" value="Unassembled WGS sequence"/>
</dbReference>
<reference evidence="7" key="2">
    <citation type="journal article" date="2021" name="PeerJ">
        <title>Extensive microbial diversity within the chicken gut microbiome revealed by metagenomics and culture.</title>
        <authorList>
            <person name="Gilroy R."/>
            <person name="Ravi A."/>
            <person name="Getino M."/>
            <person name="Pursley I."/>
            <person name="Horton D.L."/>
            <person name="Alikhan N.F."/>
            <person name="Baker D."/>
            <person name="Gharbi K."/>
            <person name="Hall N."/>
            <person name="Watson M."/>
            <person name="Adriaenssens E.M."/>
            <person name="Foster-Nyarko E."/>
            <person name="Jarju S."/>
            <person name="Secka A."/>
            <person name="Antonio M."/>
            <person name="Oren A."/>
            <person name="Chaudhuri R.R."/>
            <person name="La Ragione R."/>
            <person name="Hildebrand F."/>
            <person name="Pallen M.J."/>
        </authorList>
    </citation>
    <scope>NUCLEOTIDE SEQUENCE</scope>
    <source>
        <strain evidence="7">ChiW13-3771</strain>
    </source>
</reference>
<evidence type="ECO:0000259" key="6">
    <source>
        <dbReference type="Pfam" id="PF00692"/>
    </source>
</evidence>
<dbReference type="Pfam" id="PF00692">
    <property type="entry name" value="dUTPase"/>
    <property type="match status" value="1"/>
</dbReference>
<dbReference type="SUPFAM" id="SSF51283">
    <property type="entry name" value="dUTPase-like"/>
    <property type="match status" value="1"/>
</dbReference>
<evidence type="ECO:0000313" key="8">
    <source>
        <dbReference type="Proteomes" id="UP000824201"/>
    </source>
</evidence>
<dbReference type="GO" id="GO:0006226">
    <property type="term" value="P:dUMP biosynthetic process"/>
    <property type="evidence" value="ECO:0007669"/>
    <property type="project" value="InterPro"/>
</dbReference>
<sequence length="144" mass="16511">MQTIKIKYFTDEIEKLTYIGGKSDWIDLRAAKKVEMKAGDFCLIPLGVAMELPKGYEAHIVPRSSTFKNFGIIQTNHMGVIDETYCGNNDQWFFPAYALRDTVIEVNDRICQFRIMKHQPSIYFEEVPELISEDRGGHGSTGKR</sequence>
<evidence type="ECO:0000256" key="4">
    <source>
        <dbReference type="ARBA" id="ARBA00023080"/>
    </source>
</evidence>
<dbReference type="Gene3D" id="2.70.40.10">
    <property type="match status" value="1"/>
</dbReference>
<dbReference type="InterPro" id="IPR008181">
    <property type="entry name" value="dUTPase"/>
</dbReference>
<organism evidence="7 8">
    <name type="scientific">Candidatus Fimimorpha faecalis</name>
    <dbReference type="NCBI Taxonomy" id="2840824"/>
    <lineage>
        <taxon>Bacteria</taxon>
        <taxon>Bacillati</taxon>
        <taxon>Bacillota</taxon>
        <taxon>Clostridia</taxon>
        <taxon>Eubacteriales</taxon>
        <taxon>Candidatus Fimimorpha</taxon>
    </lineage>
</organism>
<dbReference type="EMBL" id="DVHN01000038">
    <property type="protein sequence ID" value="HIR87990.1"/>
    <property type="molecule type" value="Genomic_DNA"/>
</dbReference>
<keyword evidence="4" id="KW-0546">Nucleotide metabolism</keyword>
<evidence type="ECO:0000256" key="5">
    <source>
        <dbReference type="ARBA" id="ARBA00047686"/>
    </source>
</evidence>
<evidence type="ECO:0000256" key="3">
    <source>
        <dbReference type="ARBA" id="ARBA00022801"/>
    </source>
</evidence>
<evidence type="ECO:0000256" key="1">
    <source>
        <dbReference type="ARBA" id="ARBA00006581"/>
    </source>
</evidence>
<dbReference type="AlphaFoldDB" id="A0A9D1JCQ3"/>
<dbReference type="CDD" id="cd07557">
    <property type="entry name" value="trimeric_dUTPase"/>
    <property type="match status" value="1"/>
</dbReference>
<evidence type="ECO:0000313" key="7">
    <source>
        <dbReference type="EMBL" id="HIR87990.1"/>
    </source>
</evidence>
<dbReference type="InterPro" id="IPR033704">
    <property type="entry name" value="dUTPase_trimeric"/>
</dbReference>
<proteinExistence type="inferred from homology"/>
<dbReference type="InterPro" id="IPR036157">
    <property type="entry name" value="dUTPase-like_sf"/>
</dbReference>
<dbReference type="PANTHER" id="PTHR11241:SF0">
    <property type="entry name" value="DEOXYURIDINE 5'-TRIPHOSPHATE NUCLEOTIDOHYDROLASE"/>
    <property type="match status" value="1"/>
</dbReference>
<comment type="caution">
    <text evidence="7">The sequence shown here is derived from an EMBL/GenBank/DDBJ whole genome shotgun (WGS) entry which is preliminary data.</text>
</comment>
<dbReference type="GO" id="GO:0004170">
    <property type="term" value="F:dUTP diphosphatase activity"/>
    <property type="evidence" value="ECO:0007669"/>
    <property type="project" value="UniProtKB-EC"/>
</dbReference>
<dbReference type="InterPro" id="IPR029054">
    <property type="entry name" value="dUTPase-like"/>
</dbReference>
<feature type="domain" description="dUTPase-like" evidence="6">
    <location>
        <begin position="27"/>
        <end position="140"/>
    </location>
</feature>